<dbReference type="InterPro" id="IPR016181">
    <property type="entry name" value="Acyl_CoA_acyltransferase"/>
</dbReference>
<evidence type="ECO:0000313" key="4">
    <source>
        <dbReference type="EMBL" id="OWQ85129.1"/>
    </source>
</evidence>
<evidence type="ECO:0000256" key="2">
    <source>
        <dbReference type="ARBA" id="ARBA00023315"/>
    </source>
</evidence>
<evidence type="ECO:0000313" key="5">
    <source>
        <dbReference type="Proteomes" id="UP000197468"/>
    </source>
</evidence>
<dbReference type="PANTHER" id="PTHR43877">
    <property type="entry name" value="AMINOALKYLPHOSPHONATE N-ACETYLTRANSFERASE-RELATED-RELATED"/>
    <property type="match status" value="1"/>
</dbReference>
<proteinExistence type="predicted"/>
<reference evidence="4 5" key="1">
    <citation type="journal article" date="2008" name="Int. J. Syst. Evol. Microbiol.">
        <title>Description of Roseateles aquatilis sp. nov. and Roseateles terrae sp. nov., in the class Betaproteobacteria, and emended description of the genus Roseateles.</title>
        <authorList>
            <person name="Gomila M."/>
            <person name="Bowien B."/>
            <person name="Falsen E."/>
            <person name="Moore E.R."/>
            <person name="Lalucat J."/>
        </authorList>
    </citation>
    <scope>NUCLEOTIDE SEQUENCE [LARGE SCALE GENOMIC DNA]</scope>
    <source>
        <strain evidence="4 5">CCUG 48205</strain>
    </source>
</reference>
<keyword evidence="1 4" id="KW-0808">Transferase</keyword>
<dbReference type="Pfam" id="PF00583">
    <property type="entry name" value="Acetyltransf_1"/>
    <property type="match status" value="1"/>
</dbReference>
<dbReference type="CDD" id="cd04301">
    <property type="entry name" value="NAT_SF"/>
    <property type="match status" value="1"/>
</dbReference>
<dbReference type="SUPFAM" id="SSF55729">
    <property type="entry name" value="Acyl-CoA N-acyltransferases (Nat)"/>
    <property type="match status" value="1"/>
</dbReference>
<dbReference type="AlphaFoldDB" id="A0A246IZA4"/>
<keyword evidence="2" id="KW-0012">Acyltransferase</keyword>
<dbReference type="PROSITE" id="PS51186">
    <property type="entry name" value="GNAT"/>
    <property type="match status" value="1"/>
</dbReference>
<evidence type="ECO:0000259" key="3">
    <source>
        <dbReference type="PROSITE" id="PS51186"/>
    </source>
</evidence>
<dbReference type="OrthoDB" id="8595358at2"/>
<dbReference type="Proteomes" id="UP000197468">
    <property type="component" value="Unassembled WGS sequence"/>
</dbReference>
<dbReference type="Gene3D" id="3.40.630.30">
    <property type="match status" value="1"/>
</dbReference>
<evidence type="ECO:0000256" key="1">
    <source>
        <dbReference type="ARBA" id="ARBA00022679"/>
    </source>
</evidence>
<name>A0A246IZA4_9BURK</name>
<feature type="domain" description="N-acetyltransferase" evidence="3">
    <location>
        <begin position="4"/>
        <end position="163"/>
    </location>
</feature>
<dbReference type="GO" id="GO:0016747">
    <property type="term" value="F:acyltransferase activity, transferring groups other than amino-acyl groups"/>
    <property type="evidence" value="ECO:0007669"/>
    <property type="project" value="InterPro"/>
</dbReference>
<dbReference type="InterPro" id="IPR000182">
    <property type="entry name" value="GNAT_dom"/>
</dbReference>
<dbReference type="EMBL" id="NIOF01000014">
    <property type="protein sequence ID" value="OWQ85129.1"/>
    <property type="molecule type" value="Genomic_DNA"/>
</dbReference>
<comment type="caution">
    <text evidence="4">The sequence shown here is derived from an EMBL/GenBank/DDBJ whole genome shotgun (WGS) entry which is preliminary data.</text>
</comment>
<protein>
    <submittedName>
        <fullName evidence="4">GNAT family N-acetyltransferase</fullName>
    </submittedName>
</protein>
<dbReference type="InterPro" id="IPR050832">
    <property type="entry name" value="Bact_Acetyltransf"/>
</dbReference>
<organism evidence="4 5">
    <name type="scientific">Roseateles aquatilis</name>
    <dbReference type="NCBI Taxonomy" id="431061"/>
    <lineage>
        <taxon>Bacteria</taxon>
        <taxon>Pseudomonadati</taxon>
        <taxon>Pseudomonadota</taxon>
        <taxon>Betaproteobacteria</taxon>
        <taxon>Burkholderiales</taxon>
        <taxon>Sphaerotilaceae</taxon>
        <taxon>Roseateles</taxon>
    </lineage>
</organism>
<accession>A0A246IZA4</accession>
<gene>
    <name evidence="4" type="ORF">CDN99_23285</name>
</gene>
<keyword evidence="5" id="KW-1185">Reference proteome</keyword>
<sequence length="172" mass="19177">MSSIQVRPATLRDAKAIAQIQVTSAQDAYKEFWPDAALNGLSVTQRQAYWREAINMCEPQVLVAHLDNEVMGFVGFDRSRDKGTPSTTGEIWAMYASPSHWDKGVGQALVEAAQEGLHEEGCTRVTLWTYKNNARAMRFFELAGFLAESDSVKAVDVEGKPLEQLRLQRSLV</sequence>